<dbReference type="EMBL" id="BPLQ01009898">
    <property type="protein sequence ID" value="GIY47234.1"/>
    <property type="molecule type" value="Genomic_DNA"/>
</dbReference>
<gene>
    <name evidence="1" type="ORF">CDAR_506191</name>
</gene>
<dbReference type="Proteomes" id="UP001054837">
    <property type="component" value="Unassembled WGS sequence"/>
</dbReference>
<comment type="caution">
    <text evidence="1">The sequence shown here is derived from an EMBL/GenBank/DDBJ whole genome shotgun (WGS) entry which is preliminary data.</text>
</comment>
<proteinExistence type="predicted"/>
<protein>
    <submittedName>
        <fullName evidence="1">Uncharacterized protein</fullName>
    </submittedName>
</protein>
<sequence length="147" mass="16793">MGSQKSNLPQILWSFCLQMTYIDSFFRQFRVFIGGSRDNLVSVLPSLLNRSGTKWRKSQKSSTEEGGRWLSSYLQTIYLGLCSTFPSICFPVTIDLRFVLFFIIVCCRCSGWPALIIIRMGFCGVGGRIDNVRGILFKSFLDVSYRK</sequence>
<accession>A0AAV4TND3</accession>
<evidence type="ECO:0000313" key="1">
    <source>
        <dbReference type="EMBL" id="GIY47234.1"/>
    </source>
</evidence>
<reference evidence="1 2" key="1">
    <citation type="submission" date="2021-06" db="EMBL/GenBank/DDBJ databases">
        <title>Caerostris darwini draft genome.</title>
        <authorList>
            <person name="Kono N."/>
            <person name="Arakawa K."/>
        </authorList>
    </citation>
    <scope>NUCLEOTIDE SEQUENCE [LARGE SCALE GENOMIC DNA]</scope>
</reference>
<dbReference type="AlphaFoldDB" id="A0AAV4TND3"/>
<evidence type="ECO:0000313" key="2">
    <source>
        <dbReference type="Proteomes" id="UP001054837"/>
    </source>
</evidence>
<name>A0AAV4TND3_9ARAC</name>
<keyword evidence="2" id="KW-1185">Reference proteome</keyword>
<organism evidence="1 2">
    <name type="scientific">Caerostris darwini</name>
    <dbReference type="NCBI Taxonomy" id="1538125"/>
    <lineage>
        <taxon>Eukaryota</taxon>
        <taxon>Metazoa</taxon>
        <taxon>Ecdysozoa</taxon>
        <taxon>Arthropoda</taxon>
        <taxon>Chelicerata</taxon>
        <taxon>Arachnida</taxon>
        <taxon>Araneae</taxon>
        <taxon>Araneomorphae</taxon>
        <taxon>Entelegynae</taxon>
        <taxon>Araneoidea</taxon>
        <taxon>Araneidae</taxon>
        <taxon>Caerostris</taxon>
    </lineage>
</organism>